<feature type="signal peptide" evidence="2">
    <location>
        <begin position="1"/>
        <end position="19"/>
    </location>
</feature>
<keyword evidence="5" id="KW-1185">Reference proteome</keyword>
<dbReference type="Pfam" id="PF13884">
    <property type="entry name" value="Peptidase_S74"/>
    <property type="match status" value="1"/>
</dbReference>
<proteinExistence type="predicted"/>
<organism evidence="4 5">
    <name type="scientific">Winogradskyella damuponensis</name>
    <dbReference type="NCBI Taxonomy" id="943939"/>
    <lineage>
        <taxon>Bacteria</taxon>
        <taxon>Pseudomonadati</taxon>
        <taxon>Bacteroidota</taxon>
        <taxon>Flavobacteriia</taxon>
        <taxon>Flavobacteriales</taxon>
        <taxon>Flavobacteriaceae</taxon>
        <taxon>Winogradskyella</taxon>
    </lineage>
</organism>
<evidence type="ECO:0000256" key="2">
    <source>
        <dbReference type="SAM" id="SignalP"/>
    </source>
</evidence>
<keyword evidence="2" id="KW-0732">Signal</keyword>
<protein>
    <recommendedName>
        <fullName evidence="3">Peptidase S74 domain-containing protein</fullName>
    </recommendedName>
</protein>
<reference evidence="5" key="1">
    <citation type="journal article" date="2019" name="Int. J. Syst. Evol. Microbiol.">
        <title>The Global Catalogue of Microorganisms (GCM) 10K type strain sequencing project: providing services to taxonomists for standard genome sequencing and annotation.</title>
        <authorList>
            <consortium name="The Broad Institute Genomics Platform"/>
            <consortium name="The Broad Institute Genome Sequencing Center for Infectious Disease"/>
            <person name="Wu L."/>
            <person name="Ma J."/>
        </authorList>
    </citation>
    <scope>NUCLEOTIDE SEQUENCE [LARGE SCALE GENOMIC DNA]</scope>
    <source>
        <strain evidence="5">JCM 17633</strain>
    </source>
</reference>
<evidence type="ECO:0000259" key="3">
    <source>
        <dbReference type="PROSITE" id="PS51688"/>
    </source>
</evidence>
<comment type="caution">
    <text evidence="4">The sequence shown here is derived from an EMBL/GenBank/DDBJ whole genome shotgun (WGS) entry which is preliminary data.</text>
</comment>
<dbReference type="Proteomes" id="UP001501682">
    <property type="component" value="Unassembled WGS sequence"/>
</dbReference>
<dbReference type="Gene3D" id="1.10.10.10">
    <property type="entry name" value="Winged helix-like DNA-binding domain superfamily/Winged helix DNA-binding domain"/>
    <property type="match status" value="1"/>
</dbReference>
<dbReference type="InterPro" id="IPR036388">
    <property type="entry name" value="WH-like_DNA-bd_sf"/>
</dbReference>
<sequence length="512" mass="55667">MKKTAIIISFCLLTVLSYAQVGIGTTNPDASSALDISSLDRGLLIPRVSLVNVTNATTPIASPTTSLLIWNTNPTVTGGSGVGYYYWNGIWTPLLGGGNTLNQAYNQGGPGAGRIIYATNGDFQVSSGRVEFTNVTDATGVANTGVLEIANSLRLDGNEVITNSNTELFLQNDNNGDLSVDNTTLFVDASTNRVGIGTIAPNAALDTRGAAIFNEDSGDFDFRVESNNNASMFFVNGGTNRVGIGTEYPGATVDVRGSAIFNQLGTNSDFRVESENRAYALFLDADRDVVFIGSNTFNPGGLNNNGDVMPNGVVVDYVASFYQGSTNGTAVQLGSTEYIMDSGNLHMSVYGSFLPYYPMSSTSPFNLGNSAQRWNSVWSINGTIQTSDIKLKKNIKPLNYGLNEILQLETIKYQWKNSIDDKNKIGFSAQQLLTIIPEVVSTYDYEYAEDEKTMVRKENENLGVYYSDLIPVLVKAIQEQQLLIEKQNQKLDKIDRLERELNALKSLVKNKN</sequence>
<keyword evidence="1" id="KW-0175">Coiled coil</keyword>
<dbReference type="InterPro" id="IPR030392">
    <property type="entry name" value="S74_ICA"/>
</dbReference>
<evidence type="ECO:0000256" key="1">
    <source>
        <dbReference type="SAM" id="Coils"/>
    </source>
</evidence>
<evidence type="ECO:0000313" key="5">
    <source>
        <dbReference type="Proteomes" id="UP001501682"/>
    </source>
</evidence>
<feature type="domain" description="Peptidase S74" evidence="3">
    <location>
        <begin position="387"/>
        <end position="491"/>
    </location>
</feature>
<evidence type="ECO:0000313" key="4">
    <source>
        <dbReference type="EMBL" id="GAA4245207.1"/>
    </source>
</evidence>
<feature type="coiled-coil region" evidence="1">
    <location>
        <begin position="477"/>
        <end position="507"/>
    </location>
</feature>
<feature type="chain" id="PRO_5046657363" description="Peptidase S74 domain-containing protein" evidence="2">
    <location>
        <begin position="20"/>
        <end position="512"/>
    </location>
</feature>
<accession>A0ABP8CZP2</accession>
<gene>
    <name evidence="4" type="ORF">GCM10022292_26670</name>
</gene>
<dbReference type="PROSITE" id="PS51688">
    <property type="entry name" value="ICA"/>
    <property type="match status" value="1"/>
</dbReference>
<name>A0ABP8CZP2_9FLAO</name>
<dbReference type="RefSeq" id="WP_334471153.1">
    <property type="nucleotide sequence ID" value="NZ_BAABCB010000027.1"/>
</dbReference>
<dbReference type="EMBL" id="BAABCB010000027">
    <property type="protein sequence ID" value="GAA4245207.1"/>
    <property type="molecule type" value="Genomic_DNA"/>
</dbReference>